<accession>A0A2U1SQG1</accession>
<name>A0A2U1SQG1_METSR</name>
<evidence type="ECO:0000313" key="3">
    <source>
        <dbReference type="Proteomes" id="UP000245137"/>
    </source>
</evidence>
<keyword evidence="1" id="KW-0812">Transmembrane</keyword>
<gene>
    <name evidence="2" type="ORF">C5689_10445</name>
</gene>
<keyword evidence="1" id="KW-0472">Membrane</keyword>
<organism evidence="2 3">
    <name type="scientific">Methylosinus sporium</name>
    <dbReference type="NCBI Taxonomy" id="428"/>
    <lineage>
        <taxon>Bacteria</taxon>
        <taxon>Pseudomonadati</taxon>
        <taxon>Pseudomonadota</taxon>
        <taxon>Alphaproteobacteria</taxon>
        <taxon>Hyphomicrobiales</taxon>
        <taxon>Methylocystaceae</taxon>
        <taxon>Methylosinus</taxon>
    </lineage>
</organism>
<proteinExistence type="predicted"/>
<evidence type="ECO:0000256" key="1">
    <source>
        <dbReference type="SAM" id="Phobius"/>
    </source>
</evidence>
<keyword evidence="1" id="KW-1133">Transmembrane helix</keyword>
<dbReference type="AlphaFoldDB" id="A0A2U1SQG1"/>
<dbReference type="Proteomes" id="UP000245137">
    <property type="component" value="Unassembled WGS sequence"/>
</dbReference>
<reference evidence="2 3" key="1">
    <citation type="journal article" date="2018" name="Appl. Microbiol. Biotechnol.">
        <title>Co-cultivation of the strictly anaerobic methanogen Methanosarcina barkeri with aerobic methanotrophs in an oxygen-limited membrane bioreactor.</title>
        <authorList>
            <person name="In 't Zandt M.H."/>
            <person name="van den Bosch T.J.M."/>
            <person name="Rijkers R."/>
            <person name="van Kessel M.A.H.J."/>
            <person name="Jetten M.S.M."/>
            <person name="Welte C.U."/>
        </authorList>
    </citation>
    <scope>NUCLEOTIDE SEQUENCE [LARGE SCALE GENOMIC DNA]</scope>
    <source>
        <strain evidence="2 3">DSM 17706</strain>
    </source>
</reference>
<dbReference type="EMBL" id="PUIV01000014">
    <property type="protein sequence ID" value="PWB93854.1"/>
    <property type="molecule type" value="Genomic_DNA"/>
</dbReference>
<protein>
    <submittedName>
        <fullName evidence="2">Uncharacterized protein</fullName>
    </submittedName>
</protein>
<feature type="transmembrane region" description="Helical" evidence="1">
    <location>
        <begin position="49"/>
        <end position="66"/>
    </location>
</feature>
<evidence type="ECO:0000313" key="2">
    <source>
        <dbReference type="EMBL" id="PWB93854.1"/>
    </source>
</evidence>
<sequence>MLATMLPWFVDDDRAVILAEIIRIRERRIDLAAWREGYRQGRQQGRREAWLALFAGVMGLLARIVGRSRRQ</sequence>
<comment type="caution">
    <text evidence="2">The sequence shown here is derived from an EMBL/GenBank/DDBJ whole genome shotgun (WGS) entry which is preliminary data.</text>
</comment>
<keyword evidence="3" id="KW-1185">Reference proteome</keyword>